<dbReference type="Pfam" id="PF22655">
    <property type="entry name" value="SpoU_sub_bind_like"/>
    <property type="match status" value="1"/>
</dbReference>
<evidence type="ECO:0000313" key="5">
    <source>
        <dbReference type="EMBL" id="USQ75781.1"/>
    </source>
</evidence>
<dbReference type="EMBL" id="CP099490">
    <property type="protein sequence ID" value="USQ75781.1"/>
    <property type="molecule type" value="Genomic_DNA"/>
</dbReference>
<dbReference type="InterPro" id="IPR001537">
    <property type="entry name" value="SpoU_MeTrfase"/>
</dbReference>
<evidence type="ECO:0000313" key="6">
    <source>
        <dbReference type="Proteomes" id="UP001056535"/>
    </source>
</evidence>
<dbReference type="InterPro" id="IPR029028">
    <property type="entry name" value="Alpha/beta_knot_MTases"/>
</dbReference>
<keyword evidence="1 5" id="KW-0489">Methyltransferase</keyword>
<dbReference type="InterPro" id="IPR029064">
    <property type="entry name" value="Ribosomal_eL30-like_sf"/>
</dbReference>
<dbReference type="Proteomes" id="UP001056535">
    <property type="component" value="Chromosome"/>
</dbReference>
<dbReference type="PANTHER" id="PTHR43191">
    <property type="entry name" value="RRNA METHYLTRANSFERASE 3"/>
    <property type="match status" value="1"/>
</dbReference>
<accession>A0ABY4YG89</accession>
<keyword evidence="6" id="KW-1185">Reference proteome</keyword>
<dbReference type="InterPro" id="IPR051259">
    <property type="entry name" value="rRNA_Methyltransferase"/>
</dbReference>
<dbReference type="RefSeq" id="WP_252620235.1">
    <property type="nucleotide sequence ID" value="NZ_CP099490.1"/>
</dbReference>
<evidence type="ECO:0000259" key="4">
    <source>
        <dbReference type="Pfam" id="PF22655"/>
    </source>
</evidence>
<proteinExistence type="predicted"/>
<feature type="domain" description="SpoU L30e-like N-terminal" evidence="4">
    <location>
        <begin position="5"/>
        <end position="93"/>
    </location>
</feature>
<evidence type="ECO:0000259" key="3">
    <source>
        <dbReference type="Pfam" id="PF00588"/>
    </source>
</evidence>
<feature type="domain" description="tRNA/rRNA methyltransferase SpoU type" evidence="3">
    <location>
        <begin position="123"/>
        <end position="282"/>
    </location>
</feature>
<dbReference type="SUPFAM" id="SSF55315">
    <property type="entry name" value="L30e-like"/>
    <property type="match status" value="1"/>
</dbReference>
<keyword evidence="2" id="KW-0808">Transferase</keyword>
<dbReference type="Gene3D" id="3.40.1280.10">
    <property type="match status" value="1"/>
</dbReference>
<sequence length="290" mass="30809">MHTRNASFQQWQALLTNRTKRNRTGEFLVHGVRPLRLALERAWPVQALLRPDRPLSDWAEDVWRSTPGQHAVLADELMAELGQKDDSVPELIAVLALPPDDLDRLLVDPALHDRSQPVPAAPLITVFDRPASPGNIGTLVRSVDAFGGTGVVVTGHAADPYDPRCVRASTGSMLTVPVVRVPSHAEVLAWVQQQAAGGLAAAGAGGAAPEPPARWAVLGLDEGGRAALRRTDLTGPTVLVVGNETRGLTRAWRDACDEVVSIPMVGAASSLNAAVAGSVVLHEALAQRLR</sequence>
<dbReference type="SUPFAM" id="SSF75217">
    <property type="entry name" value="alpha/beta knot"/>
    <property type="match status" value="1"/>
</dbReference>
<dbReference type="PANTHER" id="PTHR43191:SF2">
    <property type="entry name" value="RRNA METHYLTRANSFERASE 3, MITOCHONDRIAL"/>
    <property type="match status" value="1"/>
</dbReference>
<dbReference type="GO" id="GO:0008168">
    <property type="term" value="F:methyltransferase activity"/>
    <property type="evidence" value="ECO:0007669"/>
    <property type="project" value="UniProtKB-KW"/>
</dbReference>
<dbReference type="GO" id="GO:0032259">
    <property type="term" value="P:methylation"/>
    <property type="evidence" value="ECO:0007669"/>
    <property type="project" value="UniProtKB-KW"/>
</dbReference>
<gene>
    <name evidence="5" type="ORF">NF557_14380</name>
</gene>
<dbReference type="Pfam" id="PF00588">
    <property type="entry name" value="SpoU_methylase"/>
    <property type="match status" value="1"/>
</dbReference>
<reference evidence="5" key="1">
    <citation type="submission" date="2022-06" db="EMBL/GenBank/DDBJ databases">
        <title>Ornithinimicrobium JY.X270.</title>
        <authorList>
            <person name="Huang Y."/>
        </authorList>
    </citation>
    <scope>NUCLEOTIDE SEQUENCE</scope>
    <source>
        <strain evidence="5">JY.X270</strain>
    </source>
</reference>
<dbReference type="Gene3D" id="3.30.1330.30">
    <property type="match status" value="1"/>
</dbReference>
<organism evidence="5 6">
    <name type="scientific">Ornithinimicrobium cryptoxanthini</name>
    <dbReference type="NCBI Taxonomy" id="2934161"/>
    <lineage>
        <taxon>Bacteria</taxon>
        <taxon>Bacillati</taxon>
        <taxon>Actinomycetota</taxon>
        <taxon>Actinomycetes</taxon>
        <taxon>Micrococcales</taxon>
        <taxon>Ornithinimicrobiaceae</taxon>
        <taxon>Ornithinimicrobium</taxon>
    </lineage>
</organism>
<dbReference type="InterPro" id="IPR029026">
    <property type="entry name" value="tRNA_m1G_MTases_N"/>
</dbReference>
<protein>
    <submittedName>
        <fullName evidence="5">rRNA methyltransferase</fullName>
    </submittedName>
</protein>
<evidence type="ECO:0000256" key="1">
    <source>
        <dbReference type="ARBA" id="ARBA00022603"/>
    </source>
</evidence>
<evidence type="ECO:0000256" key="2">
    <source>
        <dbReference type="ARBA" id="ARBA00022679"/>
    </source>
</evidence>
<dbReference type="InterPro" id="IPR054578">
    <property type="entry name" value="SpoU_sub_bind-like_N"/>
</dbReference>
<name>A0ABY4YG89_9MICO</name>